<feature type="transmembrane region" description="Helical" evidence="1">
    <location>
        <begin position="6"/>
        <end position="29"/>
    </location>
</feature>
<accession>A0A919B797</accession>
<reference evidence="3" key="1">
    <citation type="journal article" date="2014" name="Int. J. Syst. Evol. Microbiol.">
        <title>Complete genome sequence of Corynebacterium casei LMG S-19264T (=DSM 44701T), isolated from a smear-ripened cheese.</title>
        <authorList>
            <consortium name="US DOE Joint Genome Institute (JGI-PGF)"/>
            <person name="Walter F."/>
            <person name="Albersmeier A."/>
            <person name="Kalinowski J."/>
            <person name="Ruckert C."/>
        </authorList>
    </citation>
    <scope>NUCLEOTIDE SEQUENCE</scope>
    <source>
        <strain evidence="3">JCM 4059</strain>
    </source>
</reference>
<keyword evidence="4" id="KW-1185">Reference proteome</keyword>
<dbReference type="Proteomes" id="UP000638313">
    <property type="component" value="Unassembled WGS sequence"/>
</dbReference>
<feature type="domain" description="FAD-dependent urate hydroxylase HpyO/Asp monooxygenase CreE-like FAD/NAD(P)-binding" evidence="2">
    <location>
        <begin position="8"/>
        <end position="167"/>
    </location>
</feature>
<gene>
    <name evidence="3" type="ORF">GCM10010218_45880</name>
</gene>
<dbReference type="RefSeq" id="WP_190131551.1">
    <property type="nucleotide sequence ID" value="NZ_BNBD01000010.1"/>
</dbReference>
<organism evidence="3 4">
    <name type="scientific">Streptomyces mashuensis</name>
    <dbReference type="NCBI Taxonomy" id="33904"/>
    <lineage>
        <taxon>Bacteria</taxon>
        <taxon>Bacillati</taxon>
        <taxon>Actinomycetota</taxon>
        <taxon>Actinomycetes</taxon>
        <taxon>Kitasatosporales</taxon>
        <taxon>Streptomycetaceae</taxon>
        <taxon>Streptomyces</taxon>
    </lineage>
</organism>
<comment type="caution">
    <text evidence="3">The sequence shown here is derived from an EMBL/GenBank/DDBJ whole genome shotgun (WGS) entry which is preliminary data.</text>
</comment>
<evidence type="ECO:0000313" key="3">
    <source>
        <dbReference type="EMBL" id="GHF59243.1"/>
    </source>
</evidence>
<evidence type="ECO:0000313" key="4">
    <source>
        <dbReference type="Proteomes" id="UP000638313"/>
    </source>
</evidence>
<evidence type="ECO:0000256" key="1">
    <source>
        <dbReference type="SAM" id="Phobius"/>
    </source>
</evidence>
<dbReference type="InterPro" id="IPR036188">
    <property type="entry name" value="FAD/NAD-bd_sf"/>
</dbReference>
<dbReference type="Pfam" id="PF13454">
    <property type="entry name" value="NAD_binding_9"/>
    <property type="match status" value="1"/>
</dbReference>
<protein>
    <recommendedName>
        <fullName evidence="2">FAD-dependent urate hydroxylase HpyO/Asp monooxygenase CreE-like FAD/NAD(P)-binding domain-containing protein</fullName>
    </recommendedName>
</protein>
<proteinExistence type="predicted"/>
<dbReference type="SUPFAM" id="SSF51905">
    <property type="entry name" value="FAD/NAD(P)-binding domain"/>
    <property type="match status" value="2"/>
</dbReference>
<sequence length="505" mass="53628">MEPTGHVVVVGAGVAGTGVVVQLVAALAARRDRTADRAVNAVTVVDPHPPGWGLAFGDPDPLLLCNSAADANSLLAGDPLDFVRHLRGLGRPVGPLDCVPRSWLAAYCRDHYDRARETAARHGVTVTHVPAGVRTVTTAPGDGTRRRVLLDDGRELTADAVVVCTGVREPKVPDGFAGLTGHPRYLDAPYPAARLRERLRPGSRVLVLGTRQSAVDAALLLCREGHRPTLTSRSGVLPAVRGSLCAPPRPFPPLDRLARLDPEDPLLAERVLRCVVEAVRLTGPLPLRRQSSRAAGPVERLREETALVEAGACTWQQVVAAGMEAVIELGARLPADRCRALMDRFDWAVSRYVTAMTVVNARRLLDHLDAGVLRLAPHYPAAVTADPDGWQIHWPGAAAPEPYDHVVAAAGFHLPLLHRSADGTALHVTGAPPGSAPVDRLEADLRVRPAAGGPPDPVWVVGVGTHVRIPFANHLRNVVRQARDVAVDVTEAMAGSVAVEGAGRS</sequence>
<dbReference type="PANTHER" id="PTHR40254">
    <property type="entry name" value="BLR0577 PROTEIN"/>
    <property type="match status" value="1"/>
</dbReference>
<evidence type="ECO:0000259" key="2">
    <source>
        <dbReference type="Pfam" id="PF13454"/>
    </source>
</evidence>
<dbReference type="InterPro" id="IPR038732">
    <property type="entry name" value="HpyO/CreE_NAD-binding"/>
</dbReference>
<reference evidence="3" key="2">
    <citation type="submission" date="2020-09" db="EMBL/GenBank/DDBJ databases">
        <authorList>
            <person name="Sun Q."/>
            <person name="Ohkuma M."/>
        </authorList>
    </citation>
    <scope>NUCLEOTIDE SEQUENCE</scope>
    <source>
        <strain evidence="3">JCM 4059</strain>
    </source>
</reference>
<keyword evidence="1" id="KW-0472">Membrane</keyword>
<dbReference type="EMBL" id="BNBD01000010">
    <property type="protein sequence ID" value="GHF59243.1"/>
    <property type="molecule type" value="Genomic_DNA"/>
</dbReference>
<keyword evidence="1" id="KW-0812">Transmembrane</keyword>
<name>A0A919B797_9ACTN</name>
<dbReference type="PANTHER" id="PTHR40254:SF1">
    <property type="entry name" value="BLR0577 PROTEIN"/>
    <property type="match status" value="1"/>
</dbReference>
<dbReference type="InterPro" id="IPR052189">
    <property type="entry name" value="L-asp_N-monooxygenase_NS-form"/>
</dbReference>
<dbReference type="Gene3D" id="3.50.50.60">
    <property type="entry name" value="FAD/NAD(P)-binding domain"/>
    <property type="match status" value="1"/>
</dbReference>
<keyword evidence="1" id="KW-1133">Transmembrane helix</keyword>
<dbReference type="AlphaFoldDB" id="A0A919B797"/>